<dbReference type="Pfam" id="PF03401">
    <property type="entry name" value="TctC"/>
    <property type="match status" value="1"/>
</dbReference>
<gene>
    <name evidence="4" type="ORF">WMO24_10380</name>
</gene>
<evidence type="ECO:0000256" key="1">
    <source>
        <dbReference type="ARBA" id="ARBA00006987"/>
    </source>
</evidence>
<dbReference type="CDD" id="cd07012">
    <property type="entry name" value="PBP2_Bug_TTT"/>
    <property type="match status" value="1"/>
</dbReference>
<dbReference type="Gene3D" id="3.40.190.10">
    <property type="entry name" value="Periplasmic binding protein-like II"/>
    <property type="match status" value="1"/>
</dbReference>
<feature type="signal peptide" evidence="3">
    <location>
        <begin position="1"/>
        <end position="18"/>
    </location>
</feature>
<dbReference type="PANTHER" id="PTHR42928:SF5">
    <property type="entry name" value="BLR1237 PROTEIN"/>
    <property type="match status" value="1"/>
</dbReference>
<proteinExistence type="inferred from homology"/>
<dbReference type="SUPFAM" id="SSF53850">
    <property type="entry name" value="Periplasmic binding protein-like II"/>
    <property type="match status" value="1"/>
</dbReference>
<evidence type="ECO:0000256" key="3">
    <source>
        <dbReference type="SAM" id="SignalP"/>
    </source>
</evidence>
<dbReference type="RefSeq" id="WP_349216376.1">
    <property type="nucleotide sequence ID" value="NZ_JBBMFA010000096.1"/>
</dbReference>
<reference evidence="4 5" key="1">
    <citation type="submission" date="2024-03" db="EMBL/GenBank/DDBJ databases">
        <title>Human intestinal bacterial collection.</title>
        <authorList>
            <person name="Pauvert C."/>
            <person name="Hitch T.C.A."/>
            <person name="Clavel T."/>
        </authorList>
    </citation>
    <scope>NUCLEOTIDE SEQUENCE [LARGE SCALE GENOMIC DNA]</scope>
    <source>
        <strain evidence="4 5">CLA-JM-H11</strain>
    </source>
</reference>
<protein>
    <submittedName>
        <fullName evidence="4">Tripartite tricarboxylate transporter substrate binding protein</fullName>
    </submittedName>
</protein>
<dbReference type="PANTHER" id="PTHR42928">
    <property type="entry name" value="TRICARBOXYLATE-BINDING PROTEIN"/>
    <property type="match status" value="1"/>
</dbReference>
<sequence>MKKVLAVLMSLCVTLALAGCSGSSSSETTSTGSAGSTAGGSSTAQEASWTPDDDVNVIVAYAPGGSSDLLARVFTTDAADCFATPMVVNNISGGGCAIGFSELIQAEPDGLTIGNTNSAVVVNCLNAETPYVYYEELQPLCQIGYAPYVVYVRADSDIQNLDDLKDAILSRDVVMAANNRGGQTHWELEYFALKNGGDISAVIYDGGASSIAALLGGHAEVTVQAPSDGQEYVKSGDLRAIAVLDDERLTSEIYKDVPTSVEQGYDWLQNGFFHGYSAPLGVSDEVIKYYEDAYKAALDMPEVKEAIENYGFNVEFQDHEEFGKTWTDSVARYTEIYEELGDRLLE</sequence>
<dbReference type="Gene3D" id="3.40.190.150">
    <property type="entry name" value="Bordetella uptake gene, domain 1"/>
    <property type="match status" value="1"/>
</dbReference>
<feature type="compositionally biased region" description="Low complexity" evidence="2">
    <location>
        <begin position="21"/>
        <end position="48"/>
    </location>
</feature>
<organism evidence="4 5">
    <name type="scientific">Ruthenibacterium intestinale</name>
    <dbReference type="NCBI Taxonomy" id="3133163"/>
    <lineage>
        <taxon>Bacteria</taxon>
        <taxon>Bacillati</taxon>
        <taxon>Bacillota</taxon>
        <taxon>Clostridia</taxon>
        <taxon>Eubacteriales</taxon>
        <taxon>Oscillospiraceae</taxon>
        <taxon>Ruthenibacterium</taxon>
    </lineage>
</organism>
<evidence type="ECO:0000313" key="5">
    <source>
        <dbReference type="Proteomes" id="UP001477672"/>
    </source>
</evidence>
<dbReference type="PIRSF" id="PIRSF017082">
    <property type="entry name" value="YflP"/>
    <property type="match status" value="1"/>
</dbReference>
<dbReference type="InterPro" id="IPR005064">
    <property type="entry name" value="BUG"/>
</dbReference>
<evidence type="ECO:0000256" key="2">
    <source>
        <dbReference type="SAM" id="MobiDB-lite"/>
    </source>
</evidence>
<feature type="chain" id="PRO_5045728244" evidence="3">
    <location>
        <begin position="19"/>
        <end position="346"/>
    </location>
</feature>
<feature type="region of interest" description="Disordered" evidence="2">
    <location>
        <begin position="21"/>
        <end position="49"/>
    </location>
</feature>
<accession>A0ABV1GG88</accession>
<comment type="caution">
    <text evidence="4">The sequence shown here is derived from an EMBL/GenBank/DDBJ whole genome shotgun (WGS) entry which is preliminary data.</text>
</comment>
<name>A0ABV1GG88_9FIRM</name>
<dbReference type="Proteomes" id="UP001477672">
    <property type="component" value="Unassembled WGS sequence"/>
</dbReference>
<keyword evidence="3" id="KW-0732">Signal</keyword>
<keyword evidence="5" id="KW-1185">Reference proteome</keyword>
<dbReference type="InterPro" id="IPR042100">
    <property type="entry name" value="Bug_dom1"/>
</dbReference>
<dbReference type="PROSITE" id="PS51257">
    <property type="entry name" value="PROKAR_LIPOPROTEIN"/>
    <property type="match status" value="1"/>
</dbReference>
<dbReference type="EMBL" id="JBBMFA010000096">
    <property type="protein sequence ID" value="MEQ2520830.1"/>
    <property type="molecule type" value="Genomic_DNA"/>
</dbReference>
<evidence type="ECO:0000313" key="4">
    <source>
        <dbReference type="EMBL" id="MEQ2520830.1"/>
    </source>
</evidence>
<comment type="similarity">
    <text evidence="1">Belongs to the UPF0065 (bug) family.</text>
</comment>